<dbReference type="PRINTS" id="PR00332">
    <property type="entry name" value="HISTRIAD"/>
</dbReference>
<proteinExistence type="predicted"/>
<feature type="domain" description="HIT" evidence="4">
    <location>
        <begin position="5"/>
        <end position="109"/>
    </location>
</feature>
<dbReference type="EMBL" id="AP014610">
    <property type="protein sequence ID" value="BBA17960.1"/>
    <property type="molecule type" value="Genomic_DNA"/>
</dbReference>
<dbReference type="GeneID" id="66556590"/>
<dbReference type="PANTHER" id="PTHR46648:SF1">
    <property type="entry name" value="ADENOSINE 5'-MONOPHOSPHORAMIDASE HNT1"/>
    <property type="match status" value="1"/>
</dbReference>
<dbReference type="PROSITE" id="PS51084">
    <property type="entry name" value="HIT_2"/>
    <property type="match status" value="1"/>
</dbReference>
<evidence type="ECO:0000256" key="1">
    <source>
        <dbReference type="PIRSR" id="PIRSR601310-1"/>
    </source>
</evidence>
<sequence>MNKNIFTKIIKNEISAYKIAETYNHLAFLDIYPLKIGHTLVIPKKENIEKIFSLTKNEFLSIMSFTRKVAIGIEKIIPCNRIGIFVLGFEIPHAHIHLIPMDKESDGDFSKKRIDLSEKYFKILSKKIRKSIEIEK</sequence>
<dbReference type="GO" id="GO:0009117">
    <property type="term" value="P:nucleotide metabolic process"/>
    <property type="evidence" value="ECO:0007669"/>
    <property type="project" value="TreeGrafter"/>
</dbReference>
<dbReference type="InterPro" id="IPR011146">
    <property type="entry name" value="HIT-like"/>
</dbReference>
<dbReference type="PANTHER" id="PTHR46648">
    <property type="entry name" value="HIT FAMILY PROTEIN 1"/>
    <property type="match status" value="1"/>
</dbReference>
<accession>A0AAD1CMD9</accession>
<evidence type="ECO:0000256" key="3">
    <source>
        <dbReference type="PROSITE-ProRule" id="PRU00464"/>
    </source>
</evidence>
<reference evidence="5 6" key="1">
    <citation type="submission" date="2014-06" db="EMBL/GenBank/DDBJ databases">
        <title>Genome sequence of the intracellular symbiont Blattabacterium cuenoti, strain CPU2 from the wood feeding cockroach Cryptocercus punctulatus.</title>
        <authorList>
            <person name="Kinjo Y."/>
            <person name="Ohkuma M."/>
            <person name="Tokuda G."/>
        </authorList>
    </citation>
    <scope>NUCLEOTIDE SEQUENCE [LARGE SCALE GENOMIC DNA]</scope>
    <source>
        <strain evidence="5 6">CPU2</strain>
    </source>
</reference>
<dbReference type="RefSeq" id="WP_110548573.1">
    <property type="nucleotide sequence ID" value="NZ_AP014610.1"/>
</dbReference>
<dbReference type="Pfam" id="PF01230">
    <property type="entry name" value="HIT"/>
    <property type="match status" value="1"/>
</dbReference>
<evidence type="ECO:0000313" key="6">
    <source>
        <dbReference type="Proteomes" id="UP000262607"/>
    </source>
</evidence>
<gene>
    <name evidence="5" type="ORF">CPU2_478</name>
</gene>
<feature type="short sequence motif" description="Histidine triad motif" evidence="2 3">
    <location>
        <begin position="93"/>
        <end position="97"/>
    </location>
</feature>
<organism evidence="5 6">
    <name type="scientific">Blattabacterium punctulatus CPU2</name>
    <dbReference type="NCBI Taxonomy" id="1457032"/>
    <lineage>
        <taxon>Bacteria</taxon>
        <taxon>Pseudomonadati</taxon>
        <taxon>Bacteroidota</taxon>
        <taxon>Flavobacteriia</taxon>
        <taxon>Flavobacteriales</taxon>
        <taxon>Blattabacteriaceae</taxon>
        <taxon>Blattabacterium</taxon>
    </lineage>
</organism>
<dbReference type="SUPFAM" id="SSF54197">
    <property type="entry name" value="HIT-like"/>
    <property type="match status" value="1"/>
</dbReference>
<dbReference type="Proteomes" id="UP000262607">
    <property type="component" value="Chromosome"/>
</dbReference>
<evidence type="ECO:0000256" key="2">
    <source>
        <dbReference type="PIRSR" id="PIRSR601310-3"/>
    </source>
</evidence>
<dbReference type="GO" id="GO:0003824">
    <property type="term" value="F:catalytic activity"/>
    <property type="evidence" value="ECO:0007669"/>
    <property type="project" value="InterPro"/>
</dbReference>
<dbReference type="InterPro" id="IPR036265">
    <property type="entry name" value="HIT-like_sf"/>
</dbReference>
<protein>
    <submittedName>
        <fullName evidence="5">Hit-family protein</fullName>
    </submittedName>
</protein>
<feature type="active site" description="Tele-AMP-histidine intermediate" evidence="1">
    <location>
        <position position="95"/>
    </location>
</feature>
<dbReference type="AlphaFoldDB" id="A0AAD1CMD9"/>
<dbReference type="Gene3D" id="3.30.428.10">
    <property type="entry name" value="HIT-like"/>
    <property type="match status" value="1"/>
</dbReference>
<name>A0AAD1CMD9_9FLAO</name>
<dbReference type="InterPro" id="IPR001310">
    <property type="entry name" value="Histidine_triad_HIT"/>
</dbReference>
<evidence type="ECO:0000313" key="5">
    <source>
        <dbReference type="EMBL" id="BBA17960.1"/>
    </source>
</evidence>
<evidence type="ECO:0000259" key="4">
    <source>
        <dbReference type="PROSITE" id="PS51084"/>
    </source>
</evidence>